<accession>A0A1I3ICN1</accession>
<name>A0A1I3ICN1_9PLAN</name>
<dbReference type="Pfam" id="PF00076">
    <property type="entry name" value="RRM_1"/>
    <property type="match status" value="1"/>
</dbReference>
<dbReference type="RefSeq" id="WP_217647086.1">
    <property type="nucleotide sequence ID" value="NZ_FOQD01000009.1"/>
</dbReference>
<sequence>MTNIYVGNLPYNATEYDLRTTFERYGDVSGVRMVTDQVTGRPRGFAFVKMRRFDDADEAITRLNGSSLQGRRIVVNEAADKSSSGPRPHAEASRWHLV</sequence>
<dbReference type="EMBL" id="FOQD01000009">
    <property type="protein sequence ID" value="SFI45701.1"/>
    <property type="molecule type" value="Genomic_DNA"/>
</dbReference>
<evidence type="ECO:0000256" key="2">
    <source>
        <dbReference type="SAM" id="MobiDB-lite"/>
    </source>
</evidence>
<dbReference type="GO" id="GO:0003723">
    <property type="term" value="F:RNA binding"/>
    <property type="evidence" value="ECO:0007669"/>
    <property type="project" value="UniProtKB-KW"/>
</dbReference>
<reference evidence="5" key="1">
    <citation type="submission" date="2016-10" db="EMBL/GenBank/DDBJ databases">
        <authorList>
            <person name="Varghese N."/>
            <person name="Submissions S."/>
        </authorList>
    </citation>
    <scope>NUCLEOTIDE SEQUENCE [LARGE SCALE GENOMIC DNA]</scope>
    <source>
        <strain evidence="5">DSM 26348</strain>
    </source>
</reference>
<evidence type="ECO:0000259" key="3">
    <source>
        <dbReference type="PROSITE" id="PS50102"/>
    </source>
</evidence>
<feature type="region of interest" description="Disordered" evidence="2">
    <location>
        <begin position="77"/>
        <end position="98"/>
    </location>
</feature>
<dbReference type="Gene3D" id="3.30.70.330">
    <property type="match status" value="1"/>
</dbReference>
<evidence type="ECO:0000313" key="5">
    <source>
        <dbReference type="Proteomes" id="UP000199518"/>
    </source>
</evidence>
<dbReference type="PANTHER" id="PTHR48027">
    <property type="entry name" value="HETEROGENEOUS NUCLEAR RIBONUCLEOPROTEIN 87F-RELATED"/>
    <property type="match status" value="1"/>
</dbReference>
<dbReference type="STRING" id="1576369.SAMN05421753_10964"/>
<keyword evidence="1" id="KW-0694">RNA-binding</keyword>
<organism evidence="4 5">
    <name type="scientific">Planctomicrobium piriforme</name>
    <dbReference type="NCBI Taxonomy" id="1576369"/>
    <lineage>
        <taxon>Bacteria</taxon>
        <taxon>Pseudomonadati</taxon>
        <taxon>Planctomycetota</taxon>
        <taxon>Planctomycetia</taxon>
        <taxon>Planctomycetales</taxon>
        <taxon>Planctomycetaceae</taxon>
        <taxon>Planctomicrobium</taxon>
    </lineage>
</organism>
<keyword evidence="5" id="KW-1185">Reference proteome</keyword>
<dbReference type="SMART" id="SM00360">
    <property type="entry name" value="RRM"/>
    <property type="match status" value="1"/>
</dbReference>
<proteinExistence type="predicted"/>
<dbReference type="PROSITE" id="PS50102">
    <property type="entry name" value="RRM"/>
    <property type="match status" value="1"/>
</dbReference>
<dbReference type="SUPFAM" id="SSF54928">
    <property type="entry name" value="RNA-binding domain, RBD"/>
    <property type="match status" value="1"/>
</dbReference>
<dbReference type="InterPro" id="IPR052462">
    <property type="entry name" value="SLIRP/GR-RBP-like"/>
</dbReference>
<evidence type="ECO:0000313" key="4">
    <source>
        <dbReference type="EMBL" id="SFI45701.1"/>
    </source>
</evidence>
<gene>
    <name evidence="4" type="ORF">SAMN05421753_10964</name>
</gene>
<feature type="compositionally biased region" description="Basic and acidic residues" evidence="2">
    <location>
        <begin position="88"/>
        <end position="98"/>
    </location>
</feature>
<dbReference type="InterPro" id="IPR035979">
    <property type="entry name" value="RBD_domain_sf"/>
</dbReference>
<dbReference type="InterPro" id="IPR012677">
    <property type="entry name" value="Nucleotide-bd_a/b_plait_sf"/>
</dbReference>
<dbReference type="AlphaFoldDB" id="A0A1I3ICN1"/>
<evidence type="ECO:0000256" key="1">
    <source>
        <dbReference type="ARBA" id="ARBA00022884"/>
    </source>
</evidence>
<protein>
    <submittedName>
        <fullName evidence="4">RNA recognition motif. (A.k.a. RRM, RBD, or RNP domain)</fullName>
    </submittedName>
</protein>
<feature type="domain" description="RRM" evidence="3">
    <location>
        <begin position="2"/>
        <end position="80"/>
    </location>
</feature>
<dbReference type="InterPro" id="IPR000504">
    <property type="entry name" value="RRM_dom"/>
</dbReference>
<dbReference type="Proteomes" id="UP000199518">
    <property type="component" value="Unassembled WGS sequence"/>
</dbReference>